<name>A0A0B9H0F0_9GAMM</name>
<feature type="chain" id="PRO_5002146606" evidence="1">
    <location>
        <begin position="18"/>
        <end position="111"/>
    </location>
</feature>
<gene>
    <name evidence="2" type="ORF">RJ45_18360</name>
</gene>
<evidence type="ECO:0000256" key="1">
    <source>
        <dbReference type="SAM" id="SignalP"/>
    </source>
</evidence>
<proteinExistence type="predicted"/>
<dbReference type="Proteomes" id="UP000031278">
    <property type="component" value="Unassembled WGS sequence"/>
</dbReference>
<keyword evidence="1" id="KW-0732">Signal</keyword>
<reference evidence="2 3" key="1">
    <citation type="submission" date="2014-12" db="EMBL/GenBank/DDBJ databases">
        <title>Genome sequencing of Photobacterium gaetbulicola AD005a.</title>
        <authorList>
            <person name="Adrian T.G.S."/>
            <person name="Chan K.G."/>
        </authorList>
    </citation>
    <scope>NUCLEOTIDE SEQUENCE [LARGE SCALE GENOMIC DNA]</scope>
    <source>
        <strain evidence="2 3">AD005a</strain>
    </source>
</reference>
<dbReference type="RefSeq" id="WP_039465721.1">
    <property type="nucleotide sequence ID" value="NZ_JWLZ01000180.1"/>
</dbReference>
<evidence type="ECO:0000313" key="2">
    <source>
        <dbReference type="EMBL" id="KHT62337.1"/>
    </source>
</evidence>
<evidence type="ECO:0000313" key="3">
    <source>
        <dbReference type="Proteomes" id="UP000031278"/>
    </source>
</evidence>
<dbReference type="EMBL" id="JWLZ01000180">
    <property type="protein sequence ID" value="KHT62337.1"/>
    <property type="molecule type" value="Genomic_DNA"/>
</dbReference>
<organism evidence="2 3">
    <name type="scientific">Photobacterium gaetbulicola</name>
    <dbReference type="NCBI Taxonomy" id="1295392"/>
    <lineage>
        <taxon>Bacteria</taxon>
        <taxon>Pseudomonadati</taxon>
        <taxon>Pseudomonadota</taxon>
        <taxon>Gammaproteobacteria</taxon>
        <taxon>Vibrionales</taxon>
        <taxon>Vibrionaceae</taxon>
        <taxon>Photobacterium</taxon>
    </lineage>
</organism>
<feature type="signal peptide" evidence="1">
    <location>
        <begin position="1"/>
        <end position="17"/>
    </location>
</feature>
<comment type="caution">
    <text evidence="2">The sequence shown here is derived from an EMBL/GenBank/DDBJ whole genome shotgun (WGS) entry which is preliminary data.</text>
</comment>
<sequence>MKYLTLMVALFITFDTAATDELDILASSEILTEEFMTHSRGGEYELETESLQASSEMYGDVTGNSAYNNNSGNNIIDGGALSNSSGVYNIVQNTGSNVLIQNATVINLTLK</sequence>
<accession>A0A0B9H0F0</accession>
<dbReference type="AlphaFoldDB" id="A0A0B9H0F0"/>
<protein>
    <submittedName>
        <fullName evidence="2">Carbon storage regulator</fullName>
    </submittedName>
</protein>